<protein>
    <submittedName>
        <fullName evidence="1">Uncharacterized protein</fullName>
    </submittedName>
</protein>
<proteinExistence type="predicted"/>
<evidence type="ECO:0000313" key="1">
    <source>
        <dbReference type="EMBL" id="BAO56016.1"/>
    </source>
</evidence>
<accession>W8W0B1</accession>
<gene>
    <name evidence="1" type="ORF">NMS_2007</name>
</gene>
<reference evidence="1 2" key="1">
    <citation type="journal article" date="2014" name="Proc. Natl. Acad. Sci. U.S.A.">
        <title>Functional characterization of flavobacteria rhodopsins reveals a unique class of light-driven chloride pump in bacteria.</title>
        <authorList>
            <person name="Yoshizawa S."/>
            <person name="Kumagai Y."/>
            <person name="Kim H."/>
            <person name="Ogura Y."/>
            <person name="Hayashi T."/>
            <person name="Iwasaki W."/>
            <person name="DeLong E.F."/>
            <person name="Kogure K."/>
        </authorList>
    </citation>
    <scope>NUCLEOTIDE SEQUENCE [LARGE SCALE GENOMIC DNA]</scope>
    <source>
        <strain evidence="1 2">S1-08</strain>
    </source>
</reference>
<dbReference type="KEGG" id="nmf:NMS_2007"/>
<dbReference type="Proteomes" id="UP000031760">
    <property type="component" value="Chromosome"/>
</dbReference>
<dbReference type="AlphaFoldDB" id="W8W0B1"/>
<sequence length="49" mass="5579">MTTALGHQKVSTSIEFRESDFKYRGLFFSSCLQNNGCGVRFRESELLTS</sequence>
<organism evidence="1 2">
    <name type="scientific">Nonlabens marinus S1-08</name>
    <dbReference type="NCBI Taxonomy" id="1454201"/>
    <lineage>
        <taxon>Bacteria</taxon>
        <taxon>Pseudomonadati</taxon>
        <taxon>Bacteroidota</taxon>
        <taxon>Flavobacteriia</taxon>
        <taxon>Flavobacteriales</taxon>
        <taxon>Flavobacteriaceae</taxon>
        <taxon>Nonlabens</taxon>
    </lineage>
</organism>
<dbReference type="HOGENOM" id="CLU_3138344_0_0_10"/>
<name>W8W0B1_9FLAO</name>
<dbReference type="EMBL" id="AP014548">
    <property type="protein sequence ID" value="BAO56016.1"/>
    <property type="molecule type" value="Genomic_DNA"/>
</dbReference>
<keyword evidence="2" id="KW-1185">Reference proteome</keyword>
<evidence type="ECO:0000313" key="2">
    <source>
        <dbReference type="Proteomes" id="UP000031760"/>
    </source>
</evidence>